<dbReference type="OrthoDB" id="546632at2759"/>
<evidence type="ECO:0000259" key="4">
    <source>
        <dbReference type="PROSITE" id="PS51845"/>
    </source>
</evidence>
<dbReference type="PhylomeDB" id="A0A061BCD1"/>
<dbReference type="InterPro" id="IPR002073">
    <property type="entry name" value="PDEase_catalytic_dom"/>
</dbReference>
<comment type="cofactor">
    <cofactor evidence="3">
        <name>a divalent metal cation</name>
        <dbReference type="ChEBI" id="CHEBI:60240"/>
    </cofactor>
    <text evidence="3">Binds 2 divalent metal cations per subunit. Site 1 may preferentially bind zinc ions, while site 2 has a preference for magnesium and/or manganese ions.</text>
</comment>
<dbReference type="GO" id="GO:0004114">
    <property type="term" value="F:3',5'-cyclic-nucleotide phosphodiesterase activity"/>
    <property type="evidence" value="ECO:0007669"/>
    <property type="project" value="InterPro"/>
</dbReference>
<protein>
    <recommendedName>
        <fullName evidence="3">Phosphodiesterase</fullName>
        <ecNumber evidence="3">3.1.4.-</ecNumber>
    </recommendedName>
</protein>
<comment type="similarity">
    <text evidence="3">Belongs to the cyclic nucleotide phosphodiesterase family.</text>
</comment>
<proteinExistence type="inferred from homology"/>
<evidence type="ECO:0000313" key="5">
    <source>
        <dbReference type="EMBL" id="CDR47596.1"/>
    </source>
</evidence>
<dbReference type="VEuPathDB" id="FungiDB:BON22_3513"/>
<gene>
    <name evidence="5" type="ORF">CYFA0S_34e00364g</name>
</gene>
<dbReference type="GO" id="GO:0046872">
    <property type="term" value="F:metal ion binding"/>
    <property type="evidence" value="ECO:0007669"/>
    <property type="project" value="UniProtKB-KW"/>
</dbReference>
<dbReference type="EMBL" id="LK052919">
    <property type="protein sequence ID" value="CDR47596.1"/>
    <property type="molecule type" value="Genomic_DNA"/>
</dbReference>
<feature type="domain" description="PDEase" evidence="4">
    <location>
        <begin position="168"/>
        <end position="571"/>
    </location>
</feature>
<dbReference type="Pfam" id="PF00233">
    <property type="entry name" value="PDEase_I"/>
    <property type="match status" value="1"/>
</dbReference>
<dbReference type="InterPro" id="IPR003607">
    <property type="entry name" value="HD/PDEase_dom"/>
</dbReference>
<dbReference type="PROSITE" id="PS00126">
    <property type="entry name" value="PDEASE_I_1"/>
    <property type="match status" value="1"/>
</dbReference>
<dbReference type="InterPro" id="IPR036971">
    <property type="entry name" value="PDEase_catalytic_dom_sf"/>
</dbReference>
<dbReference type="Gene3D" id="1.10.1300.10">
    <property type="entry name" value="3'5'-cyclic nucleotide phosphodiesterase, catalytic domain"/>
    <property type="match status" value="1"/>
</dbReference>
<sequence length="571" mass="65112">MSQVLYYDISSTDNVLQENSRLLDISLERSSVHTFRNLCDLLSFVSVTGASELDLNYPTVVVINDQGMTSPTKAASFNPSAKQTLLNKLSYVEVEQLLKEHYKHLVILTYKLSDLSLSRINSDIESYHETLKNRIVRMKTWVGLNNEAVKKCPCLHSMTNCLSTILHSDYELHSQMRRYLELINSEVDFFSLLNLPKEDDFYKHCIGNWGFIAHELTCDELTFCALLIFQHAFSILEPNGECLKLDTNDILSFLFSLRDSYRGGNSFHNFRHAVDVLQATFYFLIRLGALPQFAQFTKEFNIHPKTHFESAKHHTQTIEFNKDTSLLDPIQTLALLVSSIGHDVGHPGLTNLFLIQQKSPVARIYSNQSVLENYHSTIFQDILGVHWPQFLTNEHTAKGPDCPLNTRAMQVESIIATDMANHFEYISKVEEISEVLKSEEKRLKVKHSPKHTGIILSLIIKCADISNVARPLLISTKWGIVLSREFNEIAMLTDNMTKGTDIEDVADRRDGPFFPASVEEALRENPSLAKGQLFFINTFADSLFKEVATVFPELTFSAEIVLENKRFWMTI</sequence>
<dbReference type="SMART" id="SM00471">
    <property type="entry name" value="HDc"/>
    <property type="match status" value="1"/>
</dbReference>
<evidence type="ECO:0000256" key="3">
    <source>
        <dbReference type="RuleBase" id="RU363067"/>
    </source>
</evidence>
<dbReference type="InterPro" id="IPR023174">
    <property type="entry name" value="PDEase_CS"/>
</dbReference>
<evidence type="ECO:0000256" key="2">
    <source>
        <dbReference type="ARBA" id="ARBA00022801"/>
    </source>
</evidence>
<dbReference type="PANTHER" id="PTHR11347">
    <property type="entry name" value="CYCLIC NUCLEOTIDE PHOSPHODIESTERASE"/>
    <property type="match status" value="1"/>
</dbReference>
<dbReference type="SUPFAM" id="SSF109604">
    <property type="entry name" value="HD-domain/PDEase-like"/>
    <property type="match status" value="1"/>
</dbReference>
<dbReference type="AlphaFoldDB" id="A0A061BCD1"/>
<dbReference type="PROSITE" id="PS51845">
    <property type="entry name" value="PDEASE_I_2"/>
    <property type="match status" value="1"/>
</dbReference>
<evidence type="ECO:0000256" key="1">
    <source>
        <dbReference type="ARBA" id="ARBA00022723"/>
    </source>
</evidence>
<dbReference type="EC" id="3.1.4.-" evidence="3"/>
<reference evidence="5" key="1">
    <citation type="journal article" date="2014" name="Genome Announc.">
        <title>Genome sequence of the yeast Cyberlindnera fabianii (Hansenula fabianii).</title>
        <authorList>
            <person name="Freel K.C."/>
            <person name="Sarilar V."/>
            <person name="Neuveglise C."/>
            <person name="Devillers H."/>
            <person name="Friedrich A."/>
            <person name="Schacherer J."/>
        </authorList>
    </citation>
    <scope>NUCLEOTIDE SEQUENCE</scope>
    <source>
        <strain evidence="5">YJS4271</strain>
    </source>
</reference>
<keyword evidence="1 3" id="KW-0479">Metal-binding</keyword>
<accession>A0A061BCD1</accession>
<dbReference type="GO" id="GO:0007165">
    <property type="term" value="P:signal transduction"/>
    <property type="evidence" value="ECO:0007669"/>
    <property type="project" value="InterPro"/>
</dbReference>
<keyword evidence="2 3" id="KW-0378">Hydrolase</keyword>
<organism evidence="5">
    <name type="scientific">Cyberlindnera fabianii</name>
    <name type="common">Yeast</name>
    <name type="synonym">Hansenula fabianii</name>
    <dbReference type="NCBI Taxonomy" id="36022"/>
    <lineage>
        <taxon>Eukaryota</taxon>
        <taxon>Fungi</taxon>
        <taxon>Dikarya</taxon>
        <taxon>Ascomycota</taxon>
        <taxon>Saccharomycotina</taxon>
        <taxon>Saccharomycetes</taxon>
        <taxon>Phaffomycetales</taxon>
        <taxon>Phaffomycetaceae</taxon>
        <taxon>Cyberlindnera</taxon>
    </lineage>
</organism>
<name>A0A061BCD1_CYBFA</name>